<dbReference type="AlphaFoldDB" id="A0A4C1SFH2"/>
<gene>
    <name evidence="1" type="ORF">EVAR_73401_1</name>
</gene>
<reference evidence="1 2" key="1">
    <citation type="journal article" date="2019" name="Commun. Biol.">
        <title>The bagworm genome reveals a unique fibroin gene that provides high tensile strength.</title>
        <authorList>
            <person name="Kono N."/>
            <person name="Nakamura H."/>
            <person name="Ohtoshi R."/>
            <person name="Tomita M."/>
            <person name="Numata K."/>
            <person name="Arakawa K."/>
        </authorList>
    </citation>
    <scope>NUCLEOTIDE SEQUENCE [LARGE SCALE GENOMIC DNA]</scope>
</reference>
<evidence type="ECO:0000313" key="2">
    <source>
        <dbReference type="Proteomes" id="UP000299102"/>
    </source>
</evidence>
<comment type="caution">
    <text evidence="1">The sequence shown here is derived from an EMBL/GenBank/DDBJ whole genome shotgun (WGS) entry which is preliminary data.</text>
</comment>
<proteinExistence type="predicted"/>
<organism evidence="1 2">
    <name type="scientific">Eumeta variegata</name>
    <name type="common">Bagworm moth</name>
    <name type="synonym">Eumeta japonica</name>
    <dbReference type="NCBI Taxonomy" id="151549"/>
    <lineage>
        <taxon>Eukaryota</taxon>
        <taxon>Metazoa</taxon>
        <taxon>Ecdysozoa</taxon>
        <taxon>Arthropoda</taxon>
        <taxon>Hexapoda</taxon>
        <taxon>Insecta</taxon>
        <taxon>Pterygota</taxon>
        <taxon>Neoptera</taxon>
        <taxon>Endopterygota</taxon>
        <taxon>Lepidoptera</taxon>
        <taxon>Glossata</taxon>
        <taxon>Ditrysia</taxon>
        <taxon>Tineoidea</taxon>
        <taxon>Psychidae</taxon>
        <taxon>Oiketicinae</taxon>
        <taxon>Eumeta</taxon>
    </lineage>
</organism>
<dbReference type="Proteomes" id="UP000299102">
    <property type="component" value="Unassembled WGS sequence"/>
</dbReference>
<evidence type="ECO:0000313" key="1">
    <source>
        <dbReference type="EMBL" id="GBP00636.1"/>
    </source>
</evidence>
<keyword evidence="2" id="KW-1185">Reference proteome</keyword>
<dbReference type="EMBL" id="BGZK01003380">
    <property type="protein sequence ID" value="GBP00636.1"/>
    <property type="molecule type" value="Genomic_DNA"/>
</dbReference>
<accession>A0A4C1SFH2</accession>
<protein>
    <submittedName>
        <fullName evidence="1">Uncharacterized protein</fullName>
    </submittedName>
</protein>
<name>A0A4C1SFH2_EUMVA</name>
<sequence length="155" mass="18027">MFLLRLQPAVEKKSAHGTKAFRATVRADEPGQGRCRLRHAIEQLVYKCCLRIRPFRTPRLDPCELRTVVPYTLSERSARATWRKWFLFSNNVKNCLMNSPSVNLHTQYKGNVFNRWAPSLLKSTLKSPIQSWLALNFREDLGELTQCKIMFMVAN</sequence>